<comment type="similarity">
    <text evidence="2">Belongs to the BA14k family.</text>
</comment>
<dbReference type="GO" id="GO:0030246">
    <property type="term" value="F:carbohydrate binding"/>
    <property type="evidence" value="ECO:0007669"/>
    <property type="project" value="UniProtKB-KW"/>
</dbReference>
<evidence type="ECO:0000256" key="5">
    <source>
        <dbReference type="ARBA" id="ARBA00022734"/>
    </source>
</evidence>
<dbReference type="Pfam" id="PF07886">
    <property type="entry name" value="BA14K"/>
    <property type="match status" value="1"/>
</dbReference>
<evidence type="ECO:0000256" key="4">
    <source>
        <dbReference type="ARBA" id="ARBA00022475"/>
    </source>
</evidence>
<feature type="transmembrane region" description="Helical" evidence="7">
    <location>
        <begin position="36"/>
        <end position="55"/>
    </location>
</feature>
<evidence type="ECO:0000256" key="8">
    <source>
        <dbReference type="SAM" id="SignalP"/>
    </source>
</evidence>
<evidence type="ECO:0000313" key="9">
    <source>
        <dbReference type="EMBL" id="PLW78734.1"/>
    </source>
</evidence>
<keyword evidence="7" id="KW-1133">Transmembrane helix</keyword>
<proteinExistence type="inferred from homology"/>
<keyword evidence="5" id="KW-0430">Lectin</keyword>
<dbReference type="EMBL" id="PKUQ01000001">
    <property type="protein sequence ID" value="PLW78734.1"/>
    <property type="molecule type" value="Genomic_DNA"/>
</dbReference>
<dbReference type="OrthoDB" id="7889197at2"/>
<dbReference type="InterPro" id="IPR012413">
    <property type="entry name" value="BA14K"/>
</dbReference>
<reference evidence="9 10" key="1">
    <citation type="submission" date="2018-01" db="EMBL/GenBank/DDBJ databases">
        <title>The draft genome sequence of Cohaesibacter sp. H1304.</title>
        <authorList>
            <person name="Wang N.-N."/>
            <person name="Du Z.-J."/>
        </authorList>
    </citation>
    <scope>NUCLEOTIDE SEQUENCE [LARGE SCALE GENOMIC DNA]</scope>
    <source>
        <strain evidence="9 10">H1304</strain>
    </source>
</reference>
<keyword evidence="8" id="KW-0732">Signal</keyword>
<evidence type="ECO:0000256" key="1">
    <source>
        <dbReference type="ARBA" id="ARBA00004167"/>
    </source>
</evidence>
<gene>
    <name evidence="9" type="ORF">C0081_00345</name>
</gene>
<keyword evidence="7" id="KW-0812">Transmembrane</keyword>
<evidence type="ECO:0000256" key="3">
    <source>
        <dbReference type="ARBA" id="ARBA00020552"/>
    </source>
</evidence>
<comment type="caution">
    <text evidence="9">The sequence shown here is derived from an EMBL/GenBank/DDBJ whole genome shotgun (WGS) entry which is preliminary data.</text>
</comment>
<organism evidence="9 10">
    <name type="scientific">Cohaesibacter celericrescens</name>
    <dbReference type="NCBI Taxonomy" id="2067669"/>
    <lineage>
        <taxon>Bacteria</taxon>
        <taxon>Pseudomonadati</taxon>
        <taxon>Pseudomonadota</taxon>
        <taxon>Alphaproteobacteria</taxon>
        <taxon>Hyphomicrobiales</taxon>
        <taxon>Cohaesibacteraceae</taxon>
    </lineage>
</organism>
<evidence type="ECO:0000256" key="2">
    <source>
        <dbReference type="ARBA" id="ARBA00010270"/>
    </source>
</evidence>
<keyword evidence="4" id="KW-1003">Cell membrane</keyword>
<keyword evidence="7" id="KW-0472">Membrane</keyword>
<feature type="chain" id="PRO_5014769283" description="Lectin-like protein BA14k" evidence="8">
    <location>
        <begin position="21"/>
        <end position="143"/>
    </location>
</feature>
<sequence length="143" mass="16545">MTGRKILIYALLAAILPALAIVTPTTQAEAKNGRKGALAAGLIIGAVGAAVLYNGNKNKWNRVQNHYHRNGFRGCHTHNGVRHCHNARNQRPTKNYREAPRRNSYRPEPWTREWRRYCRNKYRSFNPRTGYYTKYSGRKAFCR</sequence>
<dbReference type="Proteomes" id="UP000234881">
    <property type="component" value="Unassembled WGS sequence"/>
</dbReference>
<name>A0A2N5XW58_9HYPH</name>
<dbReference type="RefSeq" id="WP_101531819.1">
    <property type="nucleotide sequence ID" value="NZ_JBFHIU010000011.1"/>
</dbReference>
<accession>A0A2N5XW58</accession>
<dbReference type="AlphaFoldDB" id="A0A2N5XW58"/>
<dbReference type="GO" id="GO:0016020">
    <property type="term" value="C:membrane"/>
    <property type="evidence" value="ECO:0007669"/>
    <property type="project" value="UniProtKB-SubCell"/>
</dbReference>
<protein>
    <recommendedName>
        <fullName evidence="3">Lectin-like protein BA14k</fullName>
    </recommendedName>
</protein>
<feature type="signal peptide" evidence="8">
    <location>
        <begin position="1"/>
        <end position="20"/>
    </location>
</feature>
<keyword evidence="10" id="KW-1185">Reference proteome</keyword>
<evidence type="ECO:0000313" key="10">
    <source>
        <dbReference type="Proteomes" id="UP000234881"/>
    </source>
</evidence>
<evidence type="ECO:0000256" key="6">
    <source>
        <dbReference type="ARBA" id="ARBA00025321"/>
    </source>
</evidence>
<comment type="function">
    <text evidence="6">Has immunoglobulin-binding and hemagglutination properties, and can bind to mannose. Essential for virulence. May be involved in LPS biosynthesis or polysaccharide transport.</text>
</comment>
<comment type="subcellular location">
    <subcellularLocation>
        <location evidence="1">Membrane</location>
        <topology evidence="1">Single-pass membrane protein</topology>
    </subcellularLocation>
</comment>
<evidence type="ECO:0000256" key="7">
    <source>
        <dbReference type="SAM" id="Phobius"/>
    </source>
</evidence>